<dbReference type="RefSeq" id="XP_008817408.1">
    <property type="nucleotide sequence ID" value="XM_008819186.1"/>
</dbReference>
<feature type="transmembrane region" description="Helical" evidence="2">
    <location>
        <begin position="348"/>
        <end position="374"/>
    </location>
</feature>
<keyword evidence="2" id="KW-0472">Membrane</keyword>
<evidence type="ECO:0000256" key="2">
    <source>
        <dbReference type="SAM" id="Phobius"/>
    </source>
</evidence>
<gene>
    <name evidence="3" type="ORF">C922_03594</name>
</gene>
<dbReference type="GeneID" id="20038868"/>
<evidence type="ECO:0000313" key="3">
    <source>
        <dbReference type="EMBL" id="EUD66124.1"/>
    </source>
</evidence>
<dbReference type="Proteomes" id="UP000030640">
    <property type="component" value="Unassembled WGS sequence"/>
</dbReference>
<sequence>MRSTFAGYMGEIRSRNAGSNKCKSEGGEKKRLCQLVKSSGDQLEVDPTQYWDKGDDLGGEYSGIDRYAKTICKRLEEWISTFSWRQGTEGLYLFEKCKYDPVKGIVTTQGKDTECKMQPGILHWDNLGDRGKLNMKQEYHVEYQICIDIVSTIAHVFGLKSTGSSVNMNQAKQENYCQQMYDKLTKWGGKDEAEGIMQQWFTIQPQEASRGKYFRLSGYDLFEMVTTLISQGGRTNKDLICRKENTVRGELQEQIISYHTQQSEDSQGITPPQEDHGGTPEVTGSGGGPRPRLTVGAGAGSPSMPSQPQQHSPSDSISRNDNEESLTSLSSGNSSDSSREETVGDDGAAGGVIGSTVGGLVASALAVGALYGIYRIRYQRRKLRNSLPRRGESTGVKYGRYQRD</sequence>
<accession>W7AAM6</accession>
<dbReference type="EMBL" id="KI965474">
    <property type="protein sequence ID" value="EUD66124.1"/>
    <property type="molecule type" value="Genomic_DNA"/>
</dbReference>
<feature type="region of interest" description="Disordered" evidence="1">
    <location>
        <begin position="259"/>
        <end position="347"/>
    </location>
</feature>
<feature type="compositionally biased region" description="Low complexity" evidence="1">
    <location>
        <begin position="325"/>
        <end position="336"/>
    </location>
</feature>
<feature type="compositionally biased region" description="Low complexity" evidence="1">
    <location>
        <begin position="301"/>
        <end position="317"/>
    </location>
</feature>
<evidence type="ECO:0000313" key="4">
    <source>
        <dbReference type="Proteomes" id="UP000030640"/>
    </source>
</evidence>
<dbReference type="AlphaFoldDB" id="W7AAM6"/>
<protein>
    <submittedName>
        <fullName evidence="3">Uncharacterized protein</fullName>
    </submittedName>
</protein>
<feature type="compositionally biased region" description="Polar residues" evidence="1">
    <location>
        <begin position="259"/>
        <end position="270"/>
    </location>
</feature>
<evidence type="ECO:0000256" key="1">
    <source>
        <dbReference type="SAM" id="MobiDB-lite"/>
    </source>
</evidence>
<organism evidence="3 4">
    <name type="scientific">Plasmodium inui San Antonio 1</name>
    <dbReference type="NCBI Taxonomy" id="1237626"/>
    <lineage>
        <taxon>Eukaryota</taxon>
        <taxon>Sar</taxon>
        <taxon>Alveolata</taxon>
        <taxon>Apicomplexa</taxon>
        <taxon>Aconoidasida</taxon>
        <taxon>Haemosporida</taxon>
        <taxon>Plasmodiidae</taxon>
        <taxon>Plasmodium</taxon>
        <taxon>Plasmodium (Plasmodium)</taxon>
    </lineage>
</organism>
<reference evidence="3 4" key="1">
    <citation type="submission" date="2013-02" db="EMBL/GenBank/DDBJ databases">
        <title>The Genome Sequence of Plasmodium inui San Antonio 1.</title>
        <authorList>
            <consortium name="The Broad Institute Genome Sequencing Platform"/>
            <consortium name="The Broad Institute Genome Sequencing Center for Infectious Disease"/>
            <person name="Neafsey D."/>
            <person name="Cheeseman I."/>
            <person name="Volkman S."/>
            <person name="Adams J."/>
            <person name="Walker B."/>
            <person name="Young S.K."/>
            <person name="Zeng Q."/>
            <person name="Gargeya S."/>
            <person name="Fitzgerald M."/>
            <person name="Haas B."/>
            <person name="Abouelleil A."/>
            <person name="Alvarado L."/>
            <person name="Arachchi H.M."/>
            <person name="Berlin A.M."/>
            <person name="Chapman S.B."/>
            <person name="Dewar J."/>
            <person name="Goldberg J."/>
            <person name="Griggs A."/>
            <person name="Gujja S."/>
            <person name="Hansen M."/>
            <person name="Howarth C."/>
            <person name="Imamovic A."/>
            <person name="Larimer J."/>
            <person name="McCowan C."/>
            <person name="Murphy C."/>
            <person name="Neiman D."/>
            <person name="Pearson M."/>
            <person name="Priest M."/>
            <person name="Roberts A."/>
            <person name="Saif S."/>
            <person name="Shea T."/>
            <person name="Sisk P."/>
            <person name="Sykes S."/>
            <person name="Wortman J."/>
            <person name="Nusbaum C."/>
            <person name="Birren B."/>
        </authorList>
    </citation>
    <scope>NUCLEOTIDE SEQUENCE [LARGE SCALE GENOMIC DNA]</scope>
    <source>
        <strain evidence="3 4">San Antonio 1</strain>
    </source>
</reference>
<keyword evidence="2" id="KW-1133">Transmembrane helix</keyword>
<keyword evidence="4" id="KW-1185">Reference proteome</keyword>
<keyword evidence="2" id="KW-0812">Transmembrane</keyword>
<dbReference type="VEuPathDB" id="PlasmoDB:C922_03594"/>
<name>W7AAM6_9APIC</name>
<proteinExistence type="predicted"/>